<reference evidence="1 2" key="1">
    <citation type="submission" date="2023-02" db="EMBL/GenBank/DDBJ databases">
        <title>LHISI_Scaffold_Assembly.</title>
        <authorList>
            <person name="Stuart O.P."/>
            <person name="Cleave R."/>
            <person name="Magrath M.J.L."/>
            <person name="Mikheyev A.S."/>
        </authorList>
    </citation>
    <scope>NUCLEOTIDE SEQUENCE [LARGE SCALE GENOMIC DNA]</scope>
    <source>
        <strain evidence="1">Daus_M_001</strain>
        <tissue evidence="1">Leg muscle</tissue>
    </source>
</reference>
<gene>
    <name evidence="1" type="ORF">PR048_009160</name>
</gene>
<dbReference type="EMBL" id="JARBHB010000003">
    <property type="protein sequence ID" value="KAJ8889659.1"/>
    <property type="molecule type" value="Genomic_DNA"/>
</dbReference>
<name>A0ABQ9I011_9NEOP</name>
<sequence>MELQAAVKKQAVMRSSFIKIFNTTSQLLHTESEGEIDLITVKVNQEILYGKILELSTLDERVFDLMLATGVEKEELEGEISGSDVYKTKYDTLNIVSLMEFLRKEVAQEELISIATKRFKIDSCCDSRVMVPGGSEMETSIAIVAVLGGHVAKSCKMTCVVCDAKHIPLKCPKLEIVKIETQGKSLQDNEEKALANHSFSDTLLQTLIVRIKGKTYDSSLTLVQTQLHHQDEFTDNDCVNSVLFQDVLVFSIGACGLGIGETKEQRKKEDDGIKEYVKNFTPNDGHYLPKRPVLKEQGTTKVRPVFDAFCKIPHGPSLNGNLEEEPNIIVAIPPLLLWFRLKHVGVIADIEKAFLQISFSERDRDTVALTEKTTIPRLEFLATTIATRLSSKAAGNLGIDELDFQFWSDYTTVIN</sequence>
<proteinExistence type="predicted"/>
<evidence type="ECO:0000313" key="1">
    <source>
        <dbReference type="EMBL" id="KAJ8889659.1"/>
    </source>
</evidence>
<keyword evidence="2" id="KW-1185">Reference proteome</keyword>
<dbReference type="PANTHER" id="PTHR47331">
    <property type="entry name" value="PHD-TYPE DOMAIN-CONTAINING PROTEIN"/>
    <property type="match status" value="1"/>
</dbReference>
<accession>A0ABQ9I011</accession>
<dbReference type="Proteomes" id="UP001159363">
    <property type="component" value="Chromosome 3"/>
</dbReference>
<evidence type="ECO:0000313" key="2">
    <source>
        <dbReference type="Proteomes" id="UP001159363"/>
    </source>
</evidence>
<organism evidence="1 2">
    <name type="scientific">Dryococelus australis</name>
    <dbReference type="NCBI Taxonomy" id="614101"/>
    <lineage>
        <taxon>Eukaryota</taxon>
        <taxon>Metazoa</taxon>
        <taxon>Ecdysozoa</taxon>
        <taxon>Arthropoda</taxon>
        <taxon>Hexapoda</taxon>
        <taxon>Insecta</taxon>
        <taxon>Pterygota</taxon>
        <taxon>Neoptera</taxon>
        <taxon>Polyneoptera</taxon>
        <taxon>Phasmatodea</taxon>
        <taxon>Verophasmatodea</taxon>
        <taxon>Anareolatae</taxon>
        <taxon>Phasmatidae</taxon>
        <taxon>Eurycanthinae</taxon>
        <taxon>Dryococelus</taxon>
    </lineage>
</organism>
<protein>
    <submittedName>
        <fullName evidence="1">Uncharacterized protein</fullName>
    </submittedName>
</protein>
<comment type="caution">
    <text evidence="1">The sequence shown here is derived from an EMBL/GenBank/DDBJ whole genome shotgun (WGS) entry which is preliminary data.</text>
</comment>